<keyword evidence="9" id="KW-0802">TPR repeat</keyword>
<evidence type="ECO:0000256" key="5">
    <source>
        <dbReference type="ARBA" id="ARBA00022490"/>
    </source>
</evidence>
<feature type="domain" description="Signal recognition particle SRP72 subunit RNA-binding" evidence="11">
    <location>
        <begin position="580"/>
        <end position="607"/>
    </location>
</feature>
<accession>A0A177B7F4</accession>
<gene>
    <name evidence="12" type="ORF">A3Q56_02732</name>
</gene>
<evidence type="ECO:0000313" key="13">
    <source>
        <dbReference type="Proteomes" id="UP000078046"/>
    </source>
</evidence>
<dbReference type="Pfam" id="PF08492">
    <property type="entry name" value="SRP72"/>
    <property type="match status" value="1"/>
</dbReference>
<dbReference type="PANTHER" id="PTHR14094:SF9">
    <property type="entry name" value="SIGNAL RECOGNITION PARTICLE SUBUNIT SRP72"/>
    <property type="match status" value="1"/>
</dbReference>
<keyword evidence="8" id="KW-0687">Ribonucleoprotein</keyword>
<sequence>MNVEEKNELLVLCNVLKDFIKCGNFSFANLRETVGTCEKILKIKFFPAILEFQIVSLLKLENYGECLKLVGAHESNIEPYSELSFLKAYVLYKNKLFFKSLKTLNMLNEDVSTVDKTFKYQSIQFDINIVNGKFDQNDDEYLDGIQEEIKLPWSHIESNRIALKMTNNESVDDLIQNYQQFISGKPNLEDIELAYTLAFYCTKMFKFKKAYEIFNGVFKLYEQNSNEIKDENFAMKIFNLMGFIYQNMGRFEESTQCYDKCLTIADQTLEPNLMHTAIISYNNDLMNQSLRKSTNFRKKFSNLFNGFCERKNSFISTLLKNVCLTDLCHQNTTKNFEQNFTMYKNEYGDKMNDYFIGLNCLRFNSGTLYIYNVNLYDLIIPQEYIAALVIFLVYDHQTLMEDEEISRDMNYLLHLACHQIQFKRFAEAIETLKLMKPSALTTCLMVHIYQHLNKNDECAYQFMKFIEEKENMSFQLLMLLVYYICQIGRHEILNCFMECYKQENDIEKKFVETFKNLQYVSRIALTEKEREFVKLTSSQDFSKSSNTDSVYWEEKLVKKTKKKKTIQQLFLGKPGICLDKLPKNLDRNQPIDDERWLPLRDRSYYKPKRRKRNIVKGSQGSVFNKKLDYADDSNKNKKLETKEQIFHKPKSNKKQKNQKKMRKKR</sequence>
<keyword evidence="5" id="KW-0963">Cytoplasm</keyword>
<dbReference type="InterPro" id="IPR026270">
    <property type="entry name" value="SRP72"/>
</dbReference>
<evidence type="ECO:0000256" key="4">
    <source>
        <dbReference type="ARBA" id="ARBA00018350"/>
    </source>
</evidence>
<feature type="region of interest" description="Disordered" evidence="10">
    <location>
        <begin position="625"/>
        <end position="665"/>
    </location>
</feature>
<dbReference type="EMBL" id="LWCA01000270">
    <property type="protein sequence ID" value="OAF69511.1"/>
    <property type="molecule type" value="Genomic_DNA"/>
</dbReference>
<proteinExistence type="inferred from homology"/>
<dbReference type="GO" id="GO:0005783">
    <property type="term" value="C:endoplasmic reticulum"/>
    <property type="evidence" value="ECO:0007669"/>
    <property type="project" value="UniProtKB-SubCell"/>
</dbReference>
<feature type="compositionally biased region" description="Basic residues" evidence="10">
    <location>
        <begin position="647"/>
        <end position="665"/>
    </location>
</feature>
<protein>
    <recommendedName>
        <fullName evidence="4">Signal recognition particle subunit SRP72</fullName>
    </recommendedName>
</protein>
<dbReference type="Pfam" id="PF13181">
    <property type="entry name" value="TPR_8"/>
    <property type="match status" value="1"/>
</dbReference>
<dbReference type="Gene3D" id="1.25.40.10">
    <property type="entry name" value="Tetratricopeptide repeat domain"/>
    <property type="match status" value="2"/>
</dbReference>
<evidence type="ECO:0000256" key="3">
    <source>
        <dbReference type="ARBA" id="ARBA00007676"/>
    </source>
</evidence>
<dbReference type="GO" id="GO:0006614">
    <property type="term" value="P:SRP-dependent cotranslational protein targeting to membrane"/>
    <property type="evidence" value="ECO:0007669"/>
    <property type="project" value="InterPro"/>
</dbReference>
<keyword evidence="13" id="KW-1185">Reference proteome</keyword>
<evidence type="ECO:0000256" key="10">
    <source>
        <dbReference type="SAM" id="MobiDB-lite"/>
    </source>
</evidence>
<dbReference type="SMART" id="SM00028">
    <property type="entry name" value="TPR"/>
    <property type="match status" value="2"/>
</dbReference>
<comment type="subcellular location">
    <subcellularLocation>
        <location evidence="2">Cytoplasm</location>
    </subcellularLocation>
    <subcellularLocation>
        <location evidence="1">Endoplasmic reticulum</location>
    </subcellularLocation>
</comment>
<dbReference type="Proteomes" id="UP000078046">
    <property type="component" value="Unassembled WGS sequence"/>
</dbReference>
<keyword evidence="6" id="KW-0256">Endoplasmic reticulum</keyword>
<dbReference type="GO" id="GO:0008312">
    <property type="term" value="F:7S RNA binding"/>
    <property type="evidence" value="ECO:0007669"/>
    <property type="project" value="InterPro"/>
</dbReference>
<dbReference type="GO" id="GO:0043022">
    <property type="term" value="F:ribosome binding"/>
    <property type="evidence" value="ECO:0007669"/>
    <property type="project" value="TreeGrafter"/>
</dbReference>
<name>A0A177B7F4_9BILA</name>
<evidence type="ECO:0000313" key="12">
    <source>
        <dbReference type="EMBL" id="OAF69511.1"/>
    </source>
</evidence>
<dbReference type="AlphaFoldDB" id="A0A177B7F4"/>
<evidence type="ECO:0000256" key="2">
    <source>
        <dbReference type="ARBA" id="ARBA00004496"/>
    </source>
</evidence>
<dbReference type="InterPro" id="IPR013699">
    <property type="entry name" value="Signal_recog_part_SRP72_RNA-bd"/>
</dbReference>
<dbReference type="GO" id="GO:0005786">
    <property type="term" value="C:signal recognition particle, endoplasmic reticulum targeting"/>
    <property type="evidence" value="ECO:0007669"/>
    <property type="project" value="UniProtKB-KW"/>
</dbReference>
<evidence type="ECO:0000259" key="11">
    <source>
        <dbReference type="Pfam" id="PF08492"/>
    </source>
</evidence>
<evidence type="ECO:0000256" key="1">
    <source>
        <dbReference type="ARBA" id="ARBA00004240"/>
    </source>
</evidence>
<feature type="compositionally biased region" description="Basic and acidic residues" evidence="10">
    <location>
        <begin position="625"/>
        <end position="646"/>
    </location>
</feature>
<comment type="similarity">
    <text evidence="3">Belongs to the SRP72 family.</text>
</comment>
<reference evidence="12 13" key="1">
    <citation type="submission" date="2016-04" db="EMBL/GenBank/DDBJ databases">
        <title>The genome of Intoshia linei affirms orthonectids as highly simplified spiralians.</title>
        <authorList>
            <person name="Mikhailov K.V."/>
            <person name="Slusarev G.S."/>
            <person name="Nikitin M.A."/>
            <person name="Logacheva M.D."/>
            <person name="Penin A."/>
            <person name="Aleoshin V."/>
            <person name="Panchin Y.V."/>
        </authorList>
    </citation>
    <scope>NUCLEOTIDE SEQUENCE [LARGE SCALE GENOMIC DNA]</scope>
    <source>
        <strain evidence="12">Intl2013</strain>
        <tissue evidence="12">Whole animal</tissue>
    </source>
</reference>
<dbReference type="InterPro" id="IPR019734">
    <property type="entry name" value="TPR_rpt"/>
</dbReference>
<comment type="caution">
    <text evidence="12">The sequence shown here is derived from an EMBL/GenBank/DDBJ whole genome shotgun (WGS) entry which is preliminary data.</text>
</comment>
<dbReference type="PROSITE" id="PS50005">
    <property type="entry name" value="TPR"/>
    <property type="match status" value="1"/>
</dbReference>
<evidence type="ECO:0000256" key="9">
    <source>
        <dbReference type="PROSITE-ProRule" id="PRU00339"/>
    </source>
</evidence>
<keyword evidence="7" id="KW-0733">Signal recognition particle</keyword>
<organism evidence="12 13">
    <name type="scientific">Intoshia linei</name>
    <dbReference type="NCBI Taxonomy" id="1819745"/>
    <lineage>
        <taxon>Eukaryota</taxon>
        <taxon>Metazoa</taxon>
        <taxon>Spiralia</taxon>
        <taxon>Lophotrochozoa</taxon>
        <taxon>Mesozoa</taxon>
        <taxon>Orthonectida</taxon>
        <taxon>Rhopaluridae</taxon>
        <taxon>Intoshia</taxon>
    </lineage>
</organism>
<evidence type="ECO:0000256" key="6">
    <source>
        <dbReference type="ARBA" id="ARBA00022824"/>
    </source>
</evidence>
<evidence type="ECO:0000256" key="7">
    <source>
        <dbReference type="ARBA" id="ARBA00023135"/>
    </source>
</evidence>
<dbReference type="InterPro" id="IPR011990">
    <property type="entry name" value="TPR-like_helical_dom_sf"/>
</dbReference>
<dbReference type="PANTHER" id="PTHR14094">
    <property type="entry name" value="SIGNAL RECOGNITION PARTICLE 72"/>
    <property type="match status" value="1"/>
</dbReference>
<dbReference type="OrthoDB" id="5421607at2759"/>
<feature type="repeat" description="TPR" evidence="9">
    <location>
        <begin position="235"/>
        <end position="268"/>
    </location>
</feature>
<dbReference type="SUPFAM" id="SSF48452">
    <property type="entry name" value="TPR-like"/>
    <property type="match status" value="1"/>
</dbReference>
<evidence type="ECO:0000256" key="8">
    <source>
        <dbReference type="ARBA" id="ARBA00023274"/>
    </source>
</evidence>